<comment type="similarity">
    <text evidence="1 7">Belongs to the RecO family.</text>
</comment>
<dbReference type="HAMAP" id="MF_00201">
    <property type="entry name" value="RecO"/>
    <property type="match status" value="1"/>
</dbReference>
<sequence>MQWSAEGIVIGTRKQGDSNLILEVMTPDRGRCLGLVRGGRSRRQQPALQLGNHLSLTWRARLDEHLGNFNVEPIQLRAAHLMQSALSIHGLQALCALLRLLPERDPHPRLYHALDVILDNLEDPLLAGALIARFELRLLNELGFGLDLSECAATGTQDDLIWVSPRSGRAVCRVAGEPYRAKLFPLPTFMKASELRETATQDLCAEDVQAAFNITGYFLFRWVYEPRGLTWPVARDSFLTTWARKTDTVA</sequence>
<dbReference type="GO" id="GO:0006302">
    <property type="term" value="P:double-strand break repair"/>
    <property type="evidence" value="ECO:0007669"/>
    <property type="project" value="TreeGrafter"/>
</dbReference>
<dbReference type="Gene3D" id="1.20.1440.120">
    <property type="entry name" value="Recombination protein O, C-terminal domain"/>
    <property type="match status" value="1"/>
</dbReference>
<evidence type="ECO:0000256" key="7">
    <source>
        <dbReference type="HAMAP-Rule" id="MF_00201"/>
    </source>
</evidence>
<dbReference type="Pfam" id="PF11967">
    <property type="entry name" value="RecO_N"/>
    <property type="match status" value="1"/>
</dbReference>
<evidence type="ECO:0000256" key="1">
    <source>
        <dbReference type="ARBA" id="ARBA00007452"/>
    </source>
</evidence>
<comment type="function">
    <text evidence="7">Involved in DNA repair and RecF pathway recombination.</text>
</comment>
<dbReference type="InterPro" id="IPR003717">
    <property type="entry name" value="RecO"/>
</dbReference>
<evidence type="ECO:0000256" key="4">
    <source>
        <dbReference type="ARBA" id="ARBA00023172"/>
    </source>
</evidence>
<dbReference type="InterPro" id="IPR022572">
    <property type="entry name" value="DNA_rep/recomb_RecO_N"/>
</dbReference>
<evidence type="ECO:0000256" key="3">
    <source>
        <dbReference type="ARBA" id="ARBA00022763"/>
    </source>
</evidence>
<dbReference type="AlphaFoldDB" id="A0A1U7JG55"/>
<reference evidence="9 10" key="1">
    <citation type="submission" date="2016-03" db="EMBL/GenBank/DDBJ databases">
        <title>Genome sequence of Nesiotobacter sp. nov., a moderately halophilic alphaproteobacterium isolated from the Yellow Sea, China.</title>
        <authorList>
            <person name="Zhang G."/>
            <person name="Zhang R."/>
        </authorList>
    </citation>
    <scope>NUCLEOTIDE SEQUENCE [LARGE SCALE GENOMIC DNA]</scope>
    <source>
        <strain evidence="9 10">WB1-6</strain>
    </source>
</reference>
<accession>A0A1U7JG55</accession>
<dbReference type="InterPro" id="IPR012340">
    <property type="entry name" value="NA-bd_OB-fold"/>
</dbReference>
<dbReference type="RefSeq" id="WP_028480781.1">
    <property type="nucleotide sequence ID" value="NZ_LVVZ01000019.1"/>
</dbReference>
<dbReference type="PANTHER" id="PTHR33991">
    <property type="entry name" value="DNA REPAIR PROTEIN RECO"/>
    <property type="match status" value="1"/>
</dbReference>
<comment type="caution">
    <text evidence="9">The sequence shown here is derived from an EMBL/GenBank/DDBJ whole genome shotgun (WGS) entry which is preliminary data.</text>
</comment>
<feature type="domain" description="DNA replication/recombination mediator RecO N-terminal" evidence="8">
    <location>
        <begin position="1"/>
        <end position="75"/>
    </location>
</feature>
<evidence type="ECO:0000256" key="2">
    <source>
        <dbReference type="ARBA" id="ARBA00021310"/>
    </source>
</evidence>
<dbReference type="SUPFAM" id="SSF57863">
    <property type="entry name" value="ArfGap/RecO-like zinc finger"/>
    <property type="match status" value="1"/>
</dbReference>
<dbReference type="GO" id="GO:0043590">
    <property type="term" value="C:bacterial nucleoid"/>
    <property type="evidence" value="ECO:0007669"/>
    <property type="project" value="TreeGrafter"/>
</dbReference>
<proteinExistence type="inferred from homology"/>
<evidence type="ECO:0000256" key="5">
    <source>
        <dbReference type="ARBA" id="ARBA00023204"/>
    </source>
</evidence>
<gene>
    <name evidence="7" type="primary">recO</name>
    <name evidence="9" type="ORF">A3843_13760</name>
</gene>
<dbReference type="EMBL" id="LVVZ01000019">
    <property type="protein sequence ID" value="OKL43678.1"/>
    <property type="molecule type" value="Genomic_DNA"/>
</dbReference>
<dbReference type="Pfam" id="PF02565">
    <property type="entry name" value="RecO_C"/>
    <property type="match status" value="1"/>
</dbReference>
<keyword evidence="5 7" id="KW-0234">DNA repair</keyword>
<protein>
    <recommendedName>
        <fullName evidence="2 7">DNA repair protein RecO</fullName>
    </recommendedName>
    <alternativeName>
        <fullName evidence="6 7">Recombination protein O</fullName>
    </alternativeName>
</protein>
<dbReference type="Gene3D" id="2.40.50.140">
    <property type="entry name" value="Nucleic acid-binding proteins"/>
    <property type="match status" value="1"/>
</dbReference>
<keyword evidence="3 7" id="KW-0227">DNA damage</keyword>
<dbReference type="SUPFAM" id="SSF50249">
    <property type="entry name" value="Nucleic acid-binding proteins"/>
    <property type="match status" value="1"/>
</dbReference>
<dbReference type="GO" id="GO:0006310">
    <property type="term" value="P:DNA recombination"/>
    <property type="evidence" value="ECO:0007669"/>
    <property type="project" value="UniProtKB-UniRule"/>
</dbReference>
<evidence type="ECO:0000313" key="9">
    <source>
        <dbReference type="EMBL" id="OKL43678.1"/>
    </source>
</evidence>
<evidence type="ECO:0000313" key="10">
    <source>
        <dbReference type="Proteomes" id="UP000185783"/>
    </source>
</evidence>
<dbReference type="InterPro" id="IPR042242">
    <property type="entry name" value="RecO_C"/>
</dbReference>
<organism evidence="9 10">
    <name type="scientific">Pseudovibrio exalbescens</name>
    <dbReference type="NCBI Taxonomy" id="197461"/>
    <lineage>
        <taxon>Bacteria</taxon>
        <taxon>Pseudomonadati</taxon>
        <taxon>Pseudomonadota</taxon>
        <taxon>Alphaproteobacteria</taxon>
        <taxon>Hyphomicrobiales</taxon>
        <taxon>Stappiaceae</taxon>
        <taxon>Pseudovibrio</taxon>
    </lineage>
</organism>
<keyword evidence="10" id="KW-1185">Reference proteome</keyword>
<dbReference type="Proteomes" id="UP000185783">
    <property type="component" value="Unassembled WGS sequence"/>
</dbReference>
<dbReference type="STRING" id="197461.A3843_13760"/>
<dbReference type="PANTHER" id="PTHR33991:SF1">
    <property type="entry name" value="DNA REPAIR PROTEIN RECO"/>
    <property type="match status" value="1"/>
</dbReference>
<dbReference type="NCBIfam" id="TIGR00613">
    <property type="entry name" value="reco"/>
    <property type="match status" value="1"/>
</dbReference>
<keyword evidence="4 7" id="KW-0233">DNA recombination</keyword>
<name>A0A1U7JG55_9HYPH</name>
<evidence type="ECO:0000259" key="8">
    <source>
        <dbReference type="Pfam" id="PF11967"/>
    </source>
</evidence>
<dbReference type="InterPro" id="IPR037278">
    <property type="entry name" value="ARFGAP/RecO"/>
</dbReference>
<evidence type="ECO:0000256" key="6">
    <source>
        <dbReference type="ARBA" id="ARBA00033409"/>
    </source>
</evidence>